<comment type="subcellular location">
    <subcellularLocation>
        <location evidence="1">Cell membrane</location>
        <topology evidence="1">Single-pass membrane protein</topology>
    </subcellularLocation>
</comment>
<dbReference type="InterPro" id="IPR007168">
    <property type="entry name" value="Phageshock_PspC_N"/>
</dbReference>
<feature type="transmembrane region" description="Helical" evidence="6">
    <location>
        <begin position="137"/>
        <end position="158"/>
    </location>
</feature>
<dbReference type="PANTHER" id="PTHR33885">
    <property type="entry name" value="PHAGE SHOCK PROTEIN C"/>
    <property type="match status" value="1"/>
</dbReference>
<dbReference type="OrthoDB" id="9815286at2"/>
<dbReference type="eggNOG" id="COG1983">
    <property type="taxonomic scope" value="Bacteria"/>
</dbReference>
<dbReference type="GO" id="GO:0005886">
    <property type="term" value="C:plasma membrane"/>
    <property type="evidence" value="ECO:0007669"/>
    <property type="project" value="UniProtKB-SubCell"/>
</dbReference>
<dbReference type="EMBL" id="CP003344">
    <property type="protein sequence ID" value="AGA68560.1"/>
    <property type="molecule type" value="Genomic_DNA"/>
</dbReference>
<dbReference type="HOGENOM" id="CLU_099432_0_1_9"/>
<evidence type="ECO:0000256" key="3">
    <source>
        <dbReference type="ARBA" id="ARBA00022692"/>
    </source>
</evidence>
<evidence type="ECO:0000313" key="9">
    <source>
        <dbReference type="EMBL" id="AGA68560.1"/>
    </source>
</evidence>
<accession>L0F6C0</accession>
<keyword evidence="10" id="KW-1185">Reference proteome</keyword>
<dbReference type="AlphaFoldDB" id="L0F6C0"/>
<evidence type="ECO:0000259" key="8">
    <source>
        <dbReference type="Pfam" id="PF18917"/>
    </source>
</evidence>
<keyword evidence="2" id="KW-1003">Cell membrane</keyword>
<evidence type="ECO:0000256" key="1">
    <source>
        <dbReference type="ARBA" id="ARBA00004162"/>
    </source>
</evidence>
<dbReference type="InterPro" id="IPR052027">
    <property type="entry name" value="PspC"/>
</dbReference>
<feature type="domain" description="LiaI-LiaF-like transmembrane region" evidence="8">
    <location>
        <begin position="113"/>
        <end position="157"/>
    </location>
</feature>
<organism evidence="9 10">
    <name type="scientific">Desulfitobacterium dichloroeliminans (strain LMG P-21439 / DCA1)</name>
    <dbReference type="NCBI Taxonomy" id="871963"/>
    <lineage>
        <taxon>Bacteria</taxon>
        <taxon>Bacillati</taxon>
        <taxon>Bacillota</taxon>
        <taxon>Clostridia</taxon>
        <taxon>Eubacteriales</taxon>
        <taxon>Desulfitobacteriaceae</taxon>
        <taxon>Desulfitobacterium</taxon>
    </lineage>
</organism>
<evidence type="ECO:0000256" key="2">
    <source>
        <dbReference type="ARBA" id="ARBA00022475"/>
    </source>
</evidence>
<protein>
    <submittedName>
        <fullName evidence="9">Putative stress-responsive transcriptional regulator</fullName>
    </submittedName>
</protein>
<evidence type="ECO:0000256" key="4">
    <source>
        <dbReference type="ARBA" id="ARBA00022989"/>
    </source>
</evidence>
<feature type="transmembrane region" description="Helical" evidence="6">
    <location>
        <begin position="113"/>
        <end position="131"/>
    </location>
</feature>
<evidence type="ECO:0000256" key="5">
    <source>
        <dbReference type="ARBA" id="ARBA00023136"/>
    </source>
</evidence>
<name>L0F6C0_DESDL</name>
<dbReference type="Pfam" id="PF18917">
    <property type="entry name" value="LiaI-LiaF-like_TM1"/>
    <property type="match status" value="1"/>
</dbReference>
<dbReference type="RefSeq" id="WP_015261556.1">
    <property type="nucleotide sequence ID" value="NC_019903.1"/>
</dbReference>
<proteinExistence type="predicted"/>
<feature type="domain" description="Phage shock protein PspC N-terminal" evidence="7">
    <location>
        <begin position="4"/>
        <end position="59"/>
    </location>
</feature>
<reference evidence="10" key="1">
    <citation type="submission" date="2012-02" db="EMBL/GenBank/DDBJ databases">
        <title>Complete sequence of Desulfitobacterium dichloroeliminans LMG P-21439.</title>
        <authorList>
            <person name="Lucas S."/>
            <person name="Han J."/>
            <person name="Lapidus A."/>
            <person name="Cheng J.-F."/>
            <person name="Goodwin L."/>
            <person name="Pitluck S."/>
            <person name="Peters L."/>
            <person name="Ovchinnikova G."/>
            <person name="Teshima H."/>
            <person name="Detter J.C."/>
            <person name="Han C."/>
            <person name="Tapia R."/>
            <person name="Land M."/>
            <person name="Hauser L."/>
            <person name="Kyrpides N."/>
            <person name="Ivanova N."/>
            <person name="Pagani I."/>
            <person name="Kruse T."/>
            <person name="de Vos W.M."/>
            <person name="Boon N."/>
            <person name="Smidt H."/>
            <person name="Woyke T."/>
        </authorList>
    </citation>
    <scope>NUCLEOTIDE SEQUENCE [LARGE SCALE GENOMIC DNA]</scope>
    <source>
        <strain evidence="10">LMG P-21439 / DCA1</strain>
    </source>
</reference>
<keyword evidence="3 6" id="KW-0812">Transmembrane</keyword>
<evidence type="ECO:0000259" key="7">
    <source>
        <dbReference type="Pfam" id="PF04024"/>
    </source>
</evidence>
<keyword evidence="4 6" id="KW-1133">Transmembrane helix</keyword>
<gene>
    <name evidence="9" type="ordered locus">Desdi_1043</name>
</gene>
<keyword evidence="5 6" id="KW-0472">Membrane</keyword>
<sequence>MTNRLYRSSREKMIGGVCGGLADYFDVDVTLVRIVALITLFMGGAGILLYLAALVIIPSDRHDRPISYGGQGDHVQDIMDEVVQNVKNTARDFGVDSHTYTTSKKDYPRRGRTAGIILVALGVLFLLNQWFPIWDTLSFILSKMWPLVLIILGATMIWKRS</sequence>
<dbReference type="Pfam" id="PF04024">
    <property type="entry name" value="PspC"/>
    <property type="match status" value="1"/>
</dbReference>
<dbReference type="Proteomes" id="UP000010797">
    <property type="component" value="Chromosome"/>
</dbReference>
<dbReference type="PANTHER" id="PTHR33885:SF3">
    <property type="entry name" value="PHAGE SHOCK PROTEIN C"/>
    <property type="match status" value="1"/>
</dbReference>
<evidence type="ECO:0000313" key="10">
    <source>
        <dbReference type="Proteomes" id="UP000010797"/>
    </source>
</evidence>
<dbReference type="InterPro" id="IPR043726">
    <property type="entry name" value="LiaI-LiaF-like_TM1"/>
</dbReference>
<dbReference type="STRING" id="871963.Desdi_1043"/>
<feature type="transmembrane region" description="Helical" evidence="6">
    <location>
        <begin position="34"/>
        <end position="57"/>
    </location>
</feature>
<evidence type="ECO:0000256" key="6">
    <source>
        <dbReference type="SAM" id="Phobius"/>
    </source>
</evidence>
<dbReference type="KEGG" id="ddl:Desdi_1043"/>